<keyword evidence="8" id="KW-1185">Reference proteome</keyword>
<evidence type="ECO:0000256" key="6">
    <source>
        <dbReference type="ARBA" id="ARBA00023118"/>
    </source>
</evidence>
<accession>A0ABW1LQH0</accession>
<evidence type="ECO:0000313" key="8">
    <source>
        <dbReference type="Proteomes" id="UP001596135"/>
    </source>
</evidence>
<dbReference type="RefSeq" id="WP_379159499.1">
    <property type="nucleotide sequence ID" value="NZ_JBHSRJ010000009.1"/>
</dbReference>
<evidence type="ECO:0000256" key="1">
    <source>
        <dbReference type="ARBA" id="ARBA00022722"/>
    </source>
</evidence>
<evidence type="ECO:0000256" key="5">
    <source>
        <dbReference type="ARBA" id="ARBA00022842"/>
    </source>
</evidence>
<name>A0ABW1LQH0_9ACTN</name>
<evidence type="ECO:0000256" key="4">
    <source>
        <dbReference type="ARBA" id="ARBA00022801"/>
    </source>
</evidence>
<sequence length="975" mass="102281">MPGGIPLDVIARYMDRGASRGVEHLGQVADRSSGHWRKLGTATKWAAGGIAAGATAAVAAGLAMAEGAADDATAQKRLALQLENSAGARKSDIASIEKWISKQGEALGVTDDELRPALGRMVAATHDVAKAREQVALAEDVAVGRGKSLITVVEALEKAQNGSLGGLARLGVKTKDAAGHTLTLKQITDDLSRTYRGQAAAAADTVVGKYQRVKVALSETGEEIGYKLLPVLSMAGDFLLDHVIPAVEDTAHAFGGELKQNLREFSDWVSSDGVPMAKDLASTFRDDVFPALRTGVGIVGDVVHVFTELPDPIRGVALEAGIAAIMFPRLASSISGVTGAVATNSASLRTWVSDMRNAETRAGAAAGATQRLGGAAKSAAGIGGMLALMHGAQESDRAIGALEMTAGGAATGFAVGGPWGAAIGGAGGLLASFAVHSDDAAAAQQRLADAQKRVSSTLDAQTGAYTRRTKAQLVDDMASAGMLESAKSLNLNLADMATVTMRGTEAIVRWRTQMAKRTRTDEEASSVFRLSNQMMNLSDGLQSGQRGWLLNAEAMGKNGLAAAKLRQRVNQLGNEYGLLPREVRTIVNALDADSSRKKVLQLAEQYNKTPATIRTIFRILGADDARDKAKGVNDQLARTGNTKPNMQPWLVGLRAGLTQGRTDASSGGESVGNALQAGVIRGFSGTASELSEQASYAVHQAVAAARAAGKMRSPSRRMDEEVGAPLAKGAVIGFRRESKGLSKAGVNMIDDLVTGINKHWIAKKKVLDAILAEVGDRRDKLKATVDARDSFASGFQRLGTGIFSADYSSKLTTTSTSKTVNPLTGEVTETSTDSTRALTIADLIAQAQAEKSRSATTKRNVNHLVKDLGLSPALIRQMQAEGDVAGIDALAAGSKDQIALLNSLNKQTQGNLSAAGMTAANKLYGSEIERRRNNVELGETVAKALEKYLDRVVFTIDDGALKAKLRKMKKDKDID</sequence>
<gene>
    <name evidence="7" type="ORF">ACFPYL_21855</name>
</gene>
<evidence type="ECO:0000313" key="7">
    <source>
        <dbReference type="EMBL" id="MFC6045743.1"/>
    </source>
</evidence>
<keyword evidence="6" id="KW-0051">Antiviral defense</keyword>
<proteinExistence type="predicted"/>
<dbReference type="Proteomes" id="UP001596135">
    <property type="component" value="Unassembled WGS sequence"/>
</dbReference>
<keyword evidence="5" id="KW-0460">Magnesium</keyword>
<organism evidence="7 8">
    <name type="scientific">Nocardioides hankookensis</name>
    <dbReference type="NCBI Taxonomy" id="443157"/>
    <lineage>
        <taxon>Bacteria</taxon>
        <taxon>Bacillati</taxon>
        <taxon>Actinomycetota</taxon>
        <taxon>Actinomycetes</taxon>
        <taxon>Propionibacteriales</taxon>
        <taxon>Nocardioidaceae</taxon>
        <taxon>Nocardioides</taxon>
    </lineage>
</organism>
<comment type="caution">
    <text evidence="7">The sequence shown here is derived from an EMBL/GenBank/DDBJ whole genome shotgun (WGS) entry which is preliminary data.</text>
</comment>
<keyword evidence="3 7" id="KW-0255">Endonuclease</keyword>
<keyword evidence="2" id="KW-0479">Metal-binding</keyword>
<dbReference type="InterPro" id="IPR021127">
    <property type="entry name" value="CRISPR_associated_Cas2"/>
</dbReference>
<keyword evidence="4" id="KW-0378">Hydrolase</keyword>
<keyword evidence="1" id="KW-0540">Nuclease</keyword>
<reference evidence="8" key="1">
    <citation type="journal article" date="2019" name="Int. J. Syst. Evol. Microbiol.">
        <title>The Global Catalogue of Microorganisms (GCM) 10K type strain sequencing project: providing services to taxonomists for standard genome sequencing and annotation.</title>
        <authorList>
            <consortium name="The Broad Institute Genomics Platform"/>
            <consortium name="The Broad Institute Genome Sequencing Center for Infectious Disease"/>
            <person name="Wu L."/>
            <person name="Ma J."/>
        </authorList>
    </citation>
    <scope>NUCLEOTIDE SEQUENCE [LARGE SCALE GENOMIC DNA]</scope>
    <source>
        <strain evidence="8">CCUG 54522</strain>
    </source>
</reference>
<evidence type="ECO:0000256" key="2">
    <source>
        <dbReference type="ARBA" id="ARBA00022723"/>
    </source>
</evidence>
<dbReference type="GO" id="GO:0004519">
    <property type="term" value="F:endonuclease activity"/>
    <property type="evidence" value="ECO:0007669"/>
    <property type="project" value="UniProtKB-KW"/>
</dbReference>
<evidence type="ECO:0000256" key="3">
    <source>
        <dbReference type="ARBA" id="ARBA00022759"/>
    </source>
</evidence>
<dbReference type="EMBL" id="JBHSRJ010000009">
    <property type="protein sequence ID" value="MFC6045743.1"/>
    <property type="molecule type" value="Genomic_DNA"/>
</dbReference>
<dbReference type="CDD" id="cd09725">
    <property type="entry name" value="Cas2_I_II_III"/>
    <property type="match status" value="1"/>
</dbReference>
<protein>
    <submittedName>
        <fullName evidence="7">CRISPR-associated endonuclease Cas2</fullName>
    </submittedName>
</protein>